<organism evidence="1">
    <name type="scientific">Ixodes ricinus</name>
    <name type="common">Common tick</name>
    <name type="synonym">Acarus ricinus</name>
    <dbReference type="NCBI Taxonomy" id="34613"/>
    <lineage>
        <taxon>Eukaryota</taxon>
        <taxon>Metazoa</taxon>
        <taxon>Ecdysozoa</taxon>
        <taxon>Arthropoda</taxon>
        <taxon>Chelicerata</taxon>
        <taxon>Arachnida</taxon>
        <taxon>Acari</taxon>
        <taxon>Parasitiformes</taxon>
        <taxon>Ixodida</taxon>
        <taxon>Ixodoidea</taxon>
        <taxon>Ixodidae</taxon>
        <taxon>Ixodinae</taxon>
        <taxon>Ixodes</taxon>
    </lineage>
</organism>
<name>A0A6B0TV94_IXORI</name>
<reference evidence="1" key="1">
    <citation type="submission" date="2019-12" db="EMBL/GenBank/DDBJ databases">
        <title>An insight into the sialome of adult female Ixodes ricinus ticks feeding for 6 days.</title>
        <authorList>
            <person name="Perner J."/>
            <person name="Ribeiro J.M.C."/>
        </authorList>
    </citation>
    <scope>NUCLEOTIDE SEQUENCE</scope>
    <source>
        <strain evidence="1">Semi-engorged</strain>
        <tissue evidence="1">Salivary glands</tissue>
    </source>
</reference>
<dbReference type="EMBL" id="GIFC01001155">
    <property type="protein sequence ID" value="MXU83238.1"/>
    <property type="molecule type" value="Transcribed_RNA"/>
</dbReference>
<protein>
    <submittedName>
        <fullName evidence="1">Putative secreted protein</fullName>
    </submittedName>
</protein>
<accession>A0A6B0TV94</accession>
<evidence type="ECO:0000313" key="1">
    <source>
        <dbReference type="EMBL" id="MXU83238.1"/>
    </source>
</evidence>
<sequence length="74" mass="7747">MLDRGAGPGIAPIARHVRWGGVQRRLLLLAVIRWPVLALLQGVGAQFGQQIVVGGGARLGLVDLDLSISKGSPK</sequence>
<dbReference type="AlphaFoldDB" id="A0A6B0TV94"/>
<proteinExistence type="predicted"/>